<protein>
    <recommendedName>
        <fullName evidence="2">1-phosphatidylinositol 4-kinase</fullName>
        <ecNumber evidence="2">2.7.1.67</ecNumber>
    </recommendedName>
</protein>
<comment type="caution">
    <text evidence="8">The sequence shown here is derived from an EMBL/GenBank/DDBJ whole genome shotgun (WGS) entry which is preliminary data.</text>
</comment>
<evidence type="ECO:0000256" key="4">
    <source>
        <dbReference type="ARBA" id="ARBA00022741"/>
    </source>
</evidence>
<dbReference type="PANTHER" id="PTHR45800">
    <property type="entry name" value="PHOSPHATIDYLINOSITOL 4-KINASE GAMMA"/>
    <property type="match status" value="1"/>
</dbReference>
<evidence type="ECO:0000256" key="1">
    <source>
        <dbReference type="ARBA" id="ARBA00008941"/>
    </source>
</evidence>
<dbReference type="InterPro" id="IPR000403">
    <property type="entry name" value="PI3/4_kinase_cat_dom"/>
</dbReference>
<comment type="similarity">
    <text evidence="1">Belongs to the PI3/PI4-kinase family. Type II PI4K subfamily.</text>
</comment>
<dbReference type="PANTHER" id="PTHR45800:SF21">
    <property type="entry name" value="PHOSPHATIDYLINOSITOL 4-KINASE GAMMA 8"/>
    <property type="match status" value="1"/>
</dbReference>
<dbReference type="GO" id="GO:0004430">
    <property type="term" value="F:1-phosphatidylinositol 4-kinase activity"/>
    <property type="evidence" value="ECO:0007669"/>
    <property type="project" value="UniProtKB-EC"/>
</dbReference>
<dbReference type="PROSITE" id="PS50290">
    <property type="entry name" value="PI3_4_KINASE_3"/>
    <property type="match status" value="1"/>
</dbReference>
<dbReference type="EC" id="2.7.1.67" evidence="2"/>
<keyword evidence="5" id="KW-0418">Kinase</keyword>
<organism evidence="8 9">
    <name type="scientific">Olea europaea subsp. europaea</name>
    <dbReference type="NCBI Taxonomy" id="158383"/>
    <lineage>
        <taxon>Eukaryota</taxon>
        <taxon>Viridiplantae</taxon>
        <taxon>Streptophyta</taxon>
        <taxon>Embryophyta</taxon>
        <taxon>Tracheophyta</taxon>
        <taxon>Spermatophyta</taxon>
        <taxon>Magnoliopsida</taxon>
        <taxon>eudicotyledons</taxon>
        <taxon>Gunneridae</taxon>
        <taxon>Pentapetalae</taxon>
        <taxon>asterids</taxon>
        <taxon>lamiids</taxon>
        <taxon>Lamiales</taxon>
        <taxon>Oleaceae</taxon>
        <taxon>Oleeae</taxon>
        <taxon>Olea</taxon>
    </lineage>
</organism>
<dbReference type="GO" id="GO:0005524">
    <property type="term" value="F:ATP binding"/>
    <property type="evidence" value="ECO:0007669"/>
    <property type="project" value="UniProtKB-KW"/>
</dbReference>
<proteinExistence type="inferred from homology"/>
<dbReference type="AlphaFoldDB" id="A0A8S0S4K8"/>
<feature type="domain" description="PI3K/PI4K catalytic" evidence="7">
    <location>
        <begin position="115"/>
        <end position="408"/>
    </location>
</feature>
<dbReference type="OrthoDB" id="5839at2759"/>
<dbReference type="InterPro" id="IPR044571">
    <property type="entry name" value="P4KG1-8"/>
</dbReference>
<reference evidence="8 9" key="1">
    <citation type="submission" date="2019-12" db="EMBL/GenBank/DDBJ databases">
        <authorList>
            <person name="Alioto T."/>
            <person name="Alioto T."/>
            <person name="Gomez Garrido J."/>
        </authorList>
    </citation>
    <scope>NUCLEOTIDE SEQUENCE [LARGE SCALE GENOMIC DNA]</scope>
</reference>
<name>A0A8S0S4K8_OLEEU</name>
<sequence length="560" mass="62225">MIAIFTCMTFFKMAVTVDPGHGFRPFARPPRCKLQSYTQPDNTMLDSSQSNLTYSLKHTFEFTNIHRSFSTPCLSISSRVEDESDINARIEIIGGRATSRVRNMVVEVAIAMASGINPEPVSSGLGGAYFLRTRNGDPIAVAKPIDEEPLAFNNPKGFCGRMFGQPGIKRSIKIGETGLRESAAYLLDHGGFAGVPPTVLVKFSHVKFNVNSSEVVLAPLYKIASLQSFVNHYSDAADLGPSGFSVSSIHHIGILDVRLMNLDRHAGNILVKQGKEGYVAGKAELVPIDHGFCLPESLDDPYFEWLHWPQASIPFSESEVEYISSLDPFKDAELLRVELPAIRESSVRILVLCTIFLKQATAYGFCLAEIGEMMTREFHGEEENWSAFENICINSRAGLNFGKSNDIVSNDHDEDEVCEISQFNENEYGPNQVIDFAQNSQNFLAISGKPLKIPRYSSLSILDDSTLFHLNENDILQDLNTESDDDANEDYNSKAGVLMRSMSFPAPKYSHDAEGISFGEMNDQEWELFLDSFEKLLPEAFEGRKSILLPKLRVGSSCEF</sequence>
<dbReference type="Gramene" id="OE9A062874T3">
    <property type="protein sequence ID" value="OE9A062874C3"/>
    <property type="gene ID" value="OE9A062874"/>
</dbReference>
<evidence type="ECO:0000313" key="8">
    <source>
        <dbReference type="EMBL" id="CAA2986064.1"/>
    </source>
</evidence>
<gene>
    <name evidence="8" type="ORF">OLEA9_A062874</name>
</gene>
<evidence type="ECO:0000256" key="3">
    <source>
        <dbReference type="ARBA" id="ARBA00022679"/>
    </source>
</evidence>
<dbReference type="Proteomes" id="UP000594638">
    <property type="component" value="Unassembled WGS sequence"/>
</dbReference>
<evidence type="ECO:0000256" key="6">
    <source>
        <dbReference type="ARBA" id="ARBA00022840"/>
    </source>
</evidence>
<evidence type="ECO:0000313" key="9">
    <source>
        <dbReference type="Proteomes" id="UP000594638"/>
    </source>
</evidence>
<evidence type="ECO:0000259" key="7">
    <source>
        <dbReference type="PROSITE" id="PS50290"/>
    </source>
</evidence>
<dbReference type="Gramene" id="OE9A062874T2">
    <property type="protein sequence ID" value="OE9A062874C2"/>
    <property type="gene ID" value="OE9A062874"/>
</dbReference>
<evidence type="ECO:0000256" key="5">
    <source>
        <dbReference type="ARBA" id="ARBA00022777"/>
    </source>
</evidence>
<evidence type="ECO:0000256" key="2">
    <source>
        <dbReference type="ARBA" id="ARBA00012169"/>
    </source>
</evidence>
<dbReference type="Pfam" id="PF00454">
    <property type="entry name" value="PI3_PI4_kinase"/>
    <property type="match status" value="1"/>
</dbReference>
<keyword evidence="3" id="KW-0808">Transferase</keyword>
<keyword evidence="4" id="KW-0547">Nucleotide-binding</keyword>
<dbReference type="Gramene" id="OE9A062874T1">
    <property type="protein sequence ID" value="OE9A062874C1"/>
    <property type="gene ID" value="OE9A062874"/>
</dbReference>
<keyword evidence="9" id="KW-1185">Reference proteome</keyword>
<dbReference type="EMBL" id="CACTIH010003839">
    <property type="protein sequence ID" value="CAA2986064.1"/>
    <property type="molecule type" value="Genomic_DNA"/>
</dbReference>
<accession>A0A8S0S4K8</accession>
<keyword evidence="6" id="KW-0067">ATP-binding</keyword>